<dbReference type="AlphaFoldDB" id="A0AAE3GEK4"/>
<protein>
    <submittedName>
        <fullName evidence="2">Uncharacterized protein</fullName>
    </submittedName>
</protein>
<proteinExistence type="predicted"/>
<evidence type="ECO:0000313" key="2">
    <source>
        <dbReference type="EMBL" id="MCP2165900.1"/>
    </source>
</evidence>
<sequence>MAFSLVVGVLVFSVTFSYKLAEIMAERLKATMTTNRQNAPPVDSTGPPGVHNEVSGTVYGTVIQTREVHLHQAATPGADHPAPGEGSDG</sequence>
<dbReference type="Proteomes" id="UP001206128">
    <property type="component" value="Unassembled WGS sequence"/>
</dbReference>
<keyword evidence="3" id="KW-1185">Reference proteome</keyword>
<accession>A0AAE3GEK4</accession>
<reference evidence="2" key="1">
    <citation type="submission" date="2022-06" db="EMBL/GenBank/DDBJ databases">
        <title>Genomic Encyclopedia of Archaeal and Bacterial Type Strains, Phase II (KMG-II): from individual species to whole genera.</title>
        <authorList>
            <person name="Goeker M."/>
        </authorList>
    </citation>
    <scope>NUCLEOTIDE SEQUENCE</scope>
    <source>
        <strain evidence="2">DSM 43935</strain>
    </source>
</reference>
<organism evidence="2 3">
    <name type="scientific">Goodfellowiella coeruleoviolacea</name>
    <dbReference type="NCBI Taxonomy" id="334858"/>
    <lineage>
        <taxon>Bacteria</taxon>
        <taxon>Bacillati</taxon>
        <taxon>Actinomycetota</taxon>
        <taxon>Actinomycetes</taxon>
        <taxon>Pseudonocardiales</taxon>
        <taxon>Pseudonocardiaceae</taxon>
        <taxon>Goodfellowiella</taxon>
    </lineage>
</organism>
<evidence type="ECO:0000256" key="1">
    <source>
        <dbReference type="SAM" id="MobiDB-lite"/>
    </source>
</evidence>
<dbReference type="EMBL" id="JAMTCK010000006">
    <property type="protein sequence ID" value="MCP2165900.1"/>
    <property type="molecule type" value="Genomic_DNA"/>
</dbReference>
<comment type="caution">
    <text evidence="2">The sequence shown here is derived from an EMBL/GenBank/DDBJ whole genome shotgun (WGS) entry which is preliminary data.</text>
</comment>
<name>A0AAE3GEK4_9PSEU</name>
<gene>
    <name evidence="2" type="ORF">LX83_002759</name>
</gene>
<dbReference type="RefSeq" id="WP_253771270.1">
    <property type="nucleotide sequence ID" value="NZ_JAMTCK010000006.1"/>
</dbReference>
<evidence type="ECO:0000313" key="3">
    <source>
        <dbReference type="Proteomes" id="UP001206128"/>
    </source>
</evidence>
<feature type="region of interest" description="Disordered" evidence="1">
    <location>
        <begin position="35"/>
        <end position="55"/>
    </location>
</feature>